<reference evidence="1" key="1">
    <citation type="submission" date="2018-05" db="EMBL/GenBank/DDBJ databases">
        <authorList>
            <person name="Lanie J.A."/>
            <person name="Ng W.-L."/>
            <person name="Kazmierczak K.M."/>
            <person name="Andrzejewski T.M."/>
            <person name="Davidsen T.M."/>
            <person name="Wayne K.J."/>
            <person name="Tettelin H."/>
            <person name="Glass J.I."/>
            <person name="Rusch D."/>
            <person name="Podicherti R."/>
            <person name="Tsui H.-C.T."/>
            <person name="Winkler M.E."/>
        </authorList>
    </citation>
    <scope>NUCLEOTIDE SEQUENCE</scope>
</reference>
<proteinExistence type="predicted"/>
<dbReference type="AlphaFoldDB" id="A0A382LNE1"/>
<protein>
    <recommendedName>
        <fullName evidence="2">UDP-2,4-diacetamido-2,4, 6-trideoxy-beta-L-altropyranose hydrolase</fullName>
    </recommendedName>
</protein>
<dbReference type="InterPro" id="IPR020023">
    <property type="entry name" value="PseG"/>
</dbReference>
<evidence type="ECO:0000313" key="1">
    <source>
        <dbReference type="EMBL" id="SVC38140.1"/>
    </source>
</evidence>
<dbReference type="NCBIfam" id="TIGR03590">
    <property type="entry name" value="PseG"/>
    <property type="match status" value="1"/>
</dbReference>
<gene>
    <name evidence="1" type="ORF">METZ01_LOCUS290994</name>
</gene>
<dbReference type="Gene3D" id="3.40.50.11190">
    <property type="match status" value="1"/>
</dbReference>
<dbReference type="EMBL" id="UINC01088154">
    <property type="protein sequence ID" value="SVC38140.1"/>
    <property type="molecule type" value="Genomic_DNA"/>
</dbReference>
<accession>A0A382LNE1</accession>
<sequence>MPFRVQEAELNSILFRTDSSIIMGSGHVMRCLTLADELKKKGCKTLFVSRDLPGQNFKEIESRGHCLKILPRPKDYFDVNINKNSYEEWMGVTQEYDAEEFKNVLIDEKFDWIVVDHYSLGQEWEKQMKNISEKILVFDDLVERKHECNLLLNHTNLPGIKKKYKGLVSNNTKLLLGPRYLLLSPIFLKTKKRKPNKNGIIKRIFIYYGSIDPSNETGKAIESLIIMDRREIIVDVVIGRNNVNMEKIKILVS</sequence>
<dbReference type="Gene3D" id="3.40.50.2000">
    <property type="entry name" value="Glycogen Phosphorylase B"/>
    <property type="match status" value="1"/>
</dbReference>
<name>A0A382LNE1_9ZZZZ</name>
<evidence type="ECO:0008006" key="2">
    <source>
        <dbReference type="Google" id="ProtNLM"/>
    </source>
</evidence>
<organism evidence="1">
    <name type="scientific">marine metagenome</name>
    <dbReference type="NCBI Taxonomy" id="408172"/>
    <lineage>
        <taxon>unclassified sequences</taxon>
        <taxon>metagenomes</taxon>
        <taxon>ecological metagenomes</taxon>
    </lineage>
</organism>
<feature type="non-terminal residue" evidence="1">
    <location>
        <position position="253"/>
    </location>
</feature>